<evidence type="ECO:0000259" key="16">
    <source>
        <dbReference type="PROSITE" id="PS51034"/>
    </source>
</evidence>
<feature type="domain" description="ZP" evidence="16">
    <location>
        <begin position="94"/>
        <end position="351"/>
    </location>
</feature>
<dbReference type="Pfam" id="PF00100">
    <property type="entry name" value="Zona_pellucida"/>
    <property type="match status" value="1"/>
</dbReference>
<comment type="function">
    <text evidence="14">Component of the zona pellucida, an extracellular matrix surrounding oocytes which mediates sperm binding, induction of the acrosome reaction and prevents post-fertilization polyspermy. The zona pellucida is composed of 3 to 4 glycoproteins, ZP1, ZP2, ZP3, and ZP4. ZP3 is essential for sperm binding and zona matrix formation.</text>
</comment>
<evidence type="ECO:0000256" key="4">
    <source>
        <dbReference type="ARBA" id="ARBA00022475"/>
    </source>
</evidence>
<sequence length="446" mass="49237">MVMKCTAACLVALALLGSFCDAQWDGRIYNSFSPRLLKSPPAPEQVPLSDTQQKKQPFAKDLDWKYPEDPKPEVQPDVPFVLRHPVAVATVAVQCRENDVYVEVQKDFFGNGQLIHASDLSLGNCAVVAESPQVLILDSQLQDCGSSLMMTENSLIYTFTVNYNPQPLGNAPVVRTSKAAVHVECHYPRKHNVSSLPLDPLWVPFAAVKVAEEFLYFSMKLMTDDWQYVRPSYQYYLGDIINIEASVKQYFHAYLRVFVDYCVATLSHDDNSNPRYVFIENGCLLDAAITGSTSKFMPRTEDDKLHFQLEAFRFQGATSGLLYITCHVRATLATDHPNEHNRACSYINGVWKEAGGADAVCGSCASGIGGGQPGGQIPGQTPGQTPGQIPGQTPGQIPGKIPGKIPGQNVLPPPKRPVRHVPKERPEWEGKVTLGPFSVDEREEEE</sequence>
<keyword evidence="13" id="KW-0325">Glycoprotein</keyword>
<evidence type="ECO:0000256" key="5">
    <source>
        <dbReference type="ARBA" id="ARBA00022525"/>
    </source>
</evidence>
<feature type="signal peptide" evidence="14">
    <location>
        <begin position="1"/>
        <end position="22"/>
    </location>
</feature>
<dbReference type="PANTHER" id="PTHR11576">
    <property type="entry name" value="ZONA PELLUCIDA SPERM-BINDING PROTEIN 3"/>
    <property type="match status" value="1"/>
</dbReference>
<dbReference type="Ensembl" id="ENSMALT00000008021.1">
    <property type="protein sequence ID" value="ENSMALP00000007854.1"/>
    <property type="gene ID" value="ENSMALG00000005598.1"/>
</dbReference>
<dbReference type="STRING" id="43700.ENSMALP00000007854"/>
<dbReference type="InterPro" id="IPR001507">
    <property type="entry name" value="ZP_dom"/>
</dbReference>
<evidence type="ECO:0000256" key="9">
    <source>
        <dbReference type="ARBA" id="ARBA00022729"/>
    </source>
</evidence>
<evidence type="ECO:0000256" key="2">
    <source>
        <dbReference type="ARBA" id="ARBA00006735"/>
    </source>
</evidence>
<comment type="PTM">
    <text evidence="14">Proteolytically cleaved before the transmembrane segment to yield the secreted ectodomain incorporated in the zona pellucida.</text>
</comment>
<evidence type="ECO:0000256" key="8">
    <source>
        <dbReference type="ARBA" id="ARBA00022692"/>
    </source>
</evidence>
<keyword evidence="8" id="KW-0812">Transmembrane</keyword>
<dbReference type="GO" id="GO:0005886">
    <property type="term" value="C:plasma membrane"/>
    <property type="evidence" value="ECO:0007669"/>
    <property type="project" value="UniProtKB-SubCell"/>
</dbReference>
<keyword evidence="18" id="KW-1185">Reference proteome</keyword>
<evidence type="ECO:0000256" key="3">
    <source>
        <dbReference type="ARBA" id="ARBA00017980"/>
    </source>
</evidence>
<evidence type="ECO:0000256" key="10">
    <source>
        <dbReference type="ARBA" id="ARBA00022989"/>
    </source>
</evidence>
<keyword evidence="7 14" id="KW-0165">Cleavage on pair of basic residues</keyword>
<keyword evidence="11" id="KW-0472">Membrane</keyword>
<evidence type="ECO:0000256" key="12">
    <source>
        <dbReference type="ARBA" id="ARBA00023157"/>
    </source>
</evidence>
<feature type="compositionally biased region" description="Basic and acidic residues" evidence="15">
    <location>
        <begin position="421"/>
        <end position="430"/>
    </location>
</feature>
<dbReference type="FunFam" id="2.60.40.4100:FF:000002">
    <property type="entry name" value="Zona pellucida sperm-binding protein 3"/>
    <property type="match status" value="1"/>
</dbReference>
<keyword evidence="6 14" id="KW-0272">Extracellular matrix</keyword>
<dbReference type="SMART" id="SM00241">
    <property type="entry name" value="ZP"/>
    <property type="match status" value="1"/>
</dbReference>
<comment type="domain">
    <text evidence="14">The ZP domain is involved in the polymerization of the ZP proteins to form the zona pellucida.</text>
</comment>
<dbReference type="Gene3D" id="2.60.40.3210">
    <property type="entry name" value="Zona pellucida, ZP-N domain"/>
    <property type="match status" value="1"/>
</dbReference>
<evidence type="ECO:0000256" key="6">
    <source>
        <dbReference type="ARBA" id="ARBA00022530"/>
    </source>
</evidence>
<dbReference type="GO" id="GO:0035803">
    <property type="term" value="P:egg coat formation"/>
    <property type="evidence" value="ECO:0007669"/>
    <property type="project" value="UniProtKB-UniRule"/>
</dbReference>
<name>A0A3Q3IRT9_MONAL</name>
<evidence type="ECO:0000313" key="17">
    <source>
        <dbReference type="Ensembl" id="ENSMALP00000007854.1"/>
    </source>
</evidence>
<feature type="chain" id="PRO_5025714428" description="Zona pellucida sperm-binding protein 3" evidence="14">
    <location>
        <begin position="23"/>
        <end position="446"/>
    </location>
</feature>
<protein>
    <recommendedName>
        <fullName evidence="3 14">Zona pellucida sperm-binding protein 3</fullName>
    </recommendedName>
</protein>
<feature type="compositionally biased region" description="Low complexity" evidence="15">
    <location>
        <begin position="378"/>
        <end position="408"/>
    </location>
</feature>
<dbReference type="InterPro" id="IPR042235">
    <property type="entry name" value="ZP-C_dom"/>
</dbReference>
<evidence type="ECO:0000256" key="11">
    <source>
        <dbReference type="ARBA" id="ARBA00023136"/>
    </source>
</evidence>
<dbReference type="RefSeq" id="XP_020468359.1">
    <property type="nucleotide sequence ID" value="XM_020612703.1"/>
</dbReference>
<dbReference type="AlphaFoldDB" id="A0A3Q3IRT9"/>
<dbReference type="OrthoDB" id="8880842at2759"/>
<feature type="region of interest" description="Disordered" evidence="15">
    <location>
        <begin position="372"/>
        <end position="446"/>
    </location>
</feature>
<dbReference type="Gene3D" id="2.60.40.4100">
    <property type="entry name" value="Zona pellucida, ZP-C domain"/>
    <property type="match status" value="1"/>
</dbReference>
<dbReference type="PROSITE" id="PS51034">
    <property type="entry name" value="ZP_2"/>
    <property type="match status" value="1"/>
</dbReference>
<dbReference type="GeneID" id="109967259"/>
<organism evidence="17 18">
    <name type="scientific">Monopterus albus</name>
    <name type="common">Swamp eel</name>
    <dbReference type="NCBI Taxonomy" id="43700"/>
    <lineage>
        <taxon>Eukaryota</taxon>
        <taxon>Metazoa</taxon>
        <taxon>Chordata</taxon>
        <taxon>Craniata</taxon>
        <taxon>Vertebrata</taxon>
        <taxon>Euteleostomi</taxon>
        <taxon>Actinopterygii</taxon>
        <taxon>Neopterygii</taxon>
        <taxon>Teleostei</taxon>
        <taxon>Neoteleostei</taxon>
        <taxon>Acanthomorphata</taxon>
        <taxon>Anabantaria</taxon>
        <taxon>Synbranchiformes</taxon>
        <taxon>Synbranchidae</taxon>
        <taxon>Monopterus</taxon>
    </lineage>
</organism>
<comment type="similarity">
    <text evidence="2 14">Belongs to the ZP domain family. ZPC subfamily.</text>
</comment>
<reference evidence="17" key="1">
    <citation type="submission" date="2025-08" db="UniProtKB">
        <authorList>
            <consortium name="Ensembl"/>
        </authorList>
    </citation>
    <scope>IDENTIFICATION</scope>
</reference>
<accession>A0A3Q3IRT9</accession>
<keyword evidence="9 14" id="KW-0732">Signal</keyword>
<evidence type="ECO:0000256" key="14">
    <source>
        <dbReference type="RuleBase" id="RU367066"/>
    </source>
</evidence>
<dbReference type="Proteomes" id="UP000261600">
    <property type="component" value="Unplaced"/>
</dbReference>
<keyword evidence="5 14" id="KW-0964">Secreted</keyword>
<comment type="subcellular location">
    <subcellularLocation>
        <location evidence="1">Secreted</location>
        <location evidence="1">Extracellular space</location>
        <location evidence="1">Extracellular matrix</location>
    </subcellularLocation>
    <subcellularLocation>
        <location evidence="14">Zona pellucida</location>
    </subcellularLocation>
    <subcellularLocation>
        <location evidence="14">Cell membrane</location>
        <topology evidence="14">Single-pass type I membrane protein</topology>
    </subcellularLocation>
</comment>
<dbReference type="PRINTS" id="PR00023">
    <property type="entry name" value="ZPELLUCIDA"/>
</dbReference>
<dbReference type="GO" id="GO:2000344">
    <property type="term" value="P:positive regulation of acrosome reaction"/>
    <property type="evidence" value="ECO:0007669"/>
    <property type="project" value="UniProtKB-UniRule"/>
</dbReference>
<dbReference type="GO" id="GO:0035804">
    <property type="term" value="F:structural constituent of egg coat"/>
    <property type="evidence" value="ECO:0007669"/>
    <property type="project" value="UniProtKB-UniRule"/>
</dbReference>
<reference evidence="17" key="2">
    <citation type="submission" date="2025-09" db="UniProtKB">
        <authorList>
            <consortium name="Ensembl"/>
        </authorList>
    </citation>
    <scope>IDENTIFICATION</scope>
</reference>
<dbReference type="GO" id="GO:0032190">
    <property type="term" value="F:acrosin binding"/>
    <property type="evidence" value="ECO:0007669"/>
    <property type="project" value="TreeGrafter"/>
</dbReference>
<dbReference type="InterPro" id="IPR055355">
    <property type="entry name" value="ZP-C"/>
</dbReference>
<keyword evidence="12 14" id="KW-1015">Disulfide bond</keyword>
<dbReference type="GO" id="GO:0035805">
    <property type="term" value="C:egg coat"/>
    <property type="evidence" value="ECO:0007669"/>
    <property type="project" value="UniProtKB-SubCell"/>
</dbReference>
<keyword evidence="4 14" id="KW-1003">Cell membrane</keyword>
<dbReference type="KEGG" id="malb:109967259"/>
<evidence type="ECO:0000256" key="1">
    <source>
        <dbReference type="ARBA" id="ARBA00004498"/>
    </source>
</evidence>
<dbReference type="PANTHER" id="PTHR11576:SF2">
    <property type="entry name" value="ZONA PELLUCIDA SPERM-BINDING PROTEIN 3"/>
    <property type="match status" value="1"/>
</dbReference>
<evidence type="ECO:0000256" key="7">
    <source>
        <dbReference type="ARBA" id="ARBA00022685"/>
    </source>
</evidence>
<keyword evidence="10" id="KW-1133">Transmembrane helix</keyword>
<dbReference type="FunFam" id="2.60.40.3210:FF:000001">
    <property type="entry name" value="Zona pellucida sperm-binding protein 3"/>
    <property type="match status" value="1"/>
</dbReference>
<evidence type="ECO:0000256" key="13">
    <source>
        <dbReference type="ARBA" id="ARBA00023180"/>
    </source>
</evidence>
<dbReference type="GO" id="GO:0007339">
    <property type="term" value="P:binding of sperm to zona pellucida"/>
    <property type="evidence" value="ECO:0007669"/>
    <property type="project" value="UniProtKB-UniRule"/>
</dbReference>
<dbReference type="Pfam" id="PF23344">
    <property type="entry name" value="ZP-N"/>
    <property type="match status" value="1"/>
</dbReference>
<dbReference type="InterPro" id="IPR055356">
    <property type="entry name" value="ZP-N"/>
</dbReference>
<proteinExistence type="inferred from homology"/>
<evidence type="ECO:0000313" key="18">
    <source>
        <dbReference type="Proteomes" id="UP000261600"/>
    </source>
</evidence>
<dbReference type="InterPro" id="IPR048290">
    <property type="entry name" value="ZP_chr"/>
</dbReference>
<evidence type="ECO:0000256" key="15">
    <source>
        <dbReference type="SAM" id="MobiDB-lite"/>
    </source>
</evidence>